<protein>
    <submittedName>
        <fullName evidence="1">Uncharacterized protein</fullName>
    </submittedName>
</protein>
<dbReference type="EMBL" id="QKXF01000221">
    <property type="protein sequence ID" value="RQM14019.1"/>
    <property type="molecule type" value="Genomic_DNA"/>
</dbReference>
<dbReference type="OrthoDB" id="420380at2759"/>
<name>A0A425CAK1_9STRA</name>
<dbReference type="AlphaFoldDB" id="A0A425CAK1"/>
<sequence length="226" mass="26050">MQTWIGGIESMRTSNREYQNKVSSSKEYMLPSLLQKHASLPELSEAFSKVEPQDKYLPTCYMRFQTRLANYIREDYMQEFFCQYFRLEVACIILGRVKITTCFLGGTAQQSPRINLAMESWTKRAGNALKVARQLSGTLKERLVAGIEREGMTKCFDGLAVTPVNVTASASKTMDPASLHGGCPPMKDVKYTYDMLHLVYQQLVYMWFNTRISTRYMERVGHEKRF</sequence>
<reference evidence="1 2" key="1">
    <citation type="submission" date="2018-06" db="EMBL/GenBank/DDBJ databases">
        <title>Comparative genomics of downy mildews reveals potential adaptations to biotrophy.</title>
        <authorList>
            <person name="Fletcher K."/>
            <person name="Klosterman S.J."/>
            <person name="Derevnina L."/>
            <person name="Martin F."/>
            <person name="Koike S."/>
            <person name="Reyes Chin-Wo S."/>
            <person name="Mou B."/>
            <person name="Michelmore R."/>
        </authorList>
    </citation>
    <scope>NUCLEOTIDE SEQUENCE [LARGE SCALE GENOMIC DNA]</scope>
    <source>
        <strain evidence="1 2">R13</strain>
    </source>
</reference>
<accession>A0A425CAK1</accession>
<evidence type="ECO:0000313" key="2">
    <source>
        <dbReference type="Proteomes" id="UP000286097"/>
    </source>
</evidence>
<proteinExistence type="predicted"/>
<dbReference type="VEuPathDB" id="FungiDB:DD237_000299"/>
<comment type="caution">
    <text evidence="1">The sequence shown here is derived from an EMBL/GenBank/DDBJ whole genome shotgun (WGS) entry which is preliminary data.</text>
</comment>
<gene>
    <name evidence="1" type="ORF">DD237_000299</name>
</gene>
<evidence type="ECO:0000313" key="1">
    <source>
        <dbReference type="EMBL" id="RQM14019.1"/>
    </source>
</evidence>
<organism evidence="1 2">
    <name type="scientific">Peronospora effusa</name>
    <dbReference type="NCBI Taxonomy" id="542832"/>
    <lineage>
        <taxon>Eukaryota</taxon>
        <taxon>Sar</taxon>
        <taxon>Stramenopiles</taxon>
        <taxon>Oomycota</taxon>
        <taxon>Peronosporomycetes</taxon>
        <taxon>Peronosporales</taxon>
        <taxon>Peronosporaceae</taxon>
        <taxon>Peronospora</taxon>
    </lineage>
</organism>
<dbReference type="Proteomes" id="UP000286097">
    <property type="component" value="Unassembled WGS sequence"/>
</dbReference>